<evidence type="ECO:0000313" key="2">
    <source>
        <dbReference type="EMBL" id="MCC9631377.1"/>
    </source>
</evidence>
<protein>
    <recommendedName>
        <fullName evidence="1">PPi-type phosphoenolpyruvate carboxykinase lobe 2 domain-containing protein</fullName>
    </recommendedName>
</protein>
<evidence type="ECO:0000259" key="1">
    <source>
        <dbReference type="Pfam" id="PF26300"/>
    </source>
</evidence>
<sequence>MDLKEKLGFGAPQTKKQRNAERSRLIRYINLQMIANELPPPLHEKETEFADLVKGLLANYHEKARMLRDVPAPVDSRIETFLNDYFSDLDVGPLQLPRESFVLDRHGVARELSLPVHGNKFESELVESYRLENGVLNNPRSDRRTTKGTFHVCEGGLPIAGDKLSVPKLTFARMFKIAMNPPKEFLELPYTSQHEDKAYTFVSLLLRPIVCPEVPGYTPEKTMEVRFYVPGQLVSNLDFVESIFGNAGDPFIPKNDAALDVEHWTGHTGCVILAPQLVGVTKKELGLPHFDDATPRQRQDGMCYKDESEKYNNGQAFKATCRDERGVVVTIIADNYYGYCKKEVKTQLSYAANLYGNVEEEHAGGVVAYTSWNLGEDFRVNSQRYNGRTIDDVARDYGEWIDMQPEGYGIDKNHPDIVYIPEDARATMVEQRIKWTREGKERSIPLLPGKIYVAPSGYKIRMEKHPAAPSWRLIGTTAEGVNCHKPCTVSGGGKSEISKSATDYMLYGPIFVSDIDKDLALIDEIFHHDYSDRWADDSQIKPNYAERPSRKILSPERSLGSVIKLLTPASDYTDKYNEWLASIPNHIYSMLFIIKRFQQPDWDHNWRANFSVDIVNGTPGHELKYRDRTLVGTYLRVGLSETQQWRTYKLRQDFYAADKVQTEDDITASVVVPAKAIFNLDPQLNADSYKFLTNCEYRLFQRPDDAVHRGLDKQTELDMSQPGNFISNFAPLSREDVAAMAEQIAEFDRFTAPMQNFLREFLDDDQTPSEYAVCSANPRIVDGAPTKNPRYLQTRPDMANPIFRYVGEVGTRLYRKIPAHQPVPTPVNAVLCGRRNNPPDAAAGIRSLAVYGPIHYQELPELFMDFVCSLTGKSPSTTGAGSEGALTKGPFNALRPAADLNNALVSYILTGLAGYSTAAGYIGPNVRVDHDISLLIPEIWCRLTPEERDPKFLIGEGMLEKINDFTHNGELIPASRLGFRITRRFVRTFFGRVFDNPLKVFDDSILRPETQDPESYADGIKHIVEAQQRVAQRHLDDGSIEEACPPLKALLMIMAEGSYEGKTASDPEIRQMFTKDYLLASDWYQKRLATKKLRDTALWKRHVAALDKFAADSRNAESVKELNLAARREYAAAQLAMTENDDYLDALKGTLGAHPFE</sequence>
<accession>A0A9X1SIK9</accession>
<gene>
    <name evidence="2" type="ORF">LOC68_23530</name>
</gene>
<comment type="caution">
    <text evidence="2">The sequence shown here is derived from an EMBL/GenBank/DDBJ whole genome shotgun (WGS) entry which is preliminary data.</text>
</comment>
<dbReference type="RefSeq" id="WP_230223289.1">
    <property type="nucleotide sequence ID" value="NZ_JAJKFT010000010.1"/>
</dbReference>
<feature type="domain" description="PPi-type phosphoenolpyruvate carboxykinase lobe 2" evidence="1">
    <location>
        <begin position="512"/>
        <end position="625"/>
    </location>
</feature>
<dbReference type="AlphaFoldDB" id="A0A9X1SIK9"/>
<reference evidence="2" key="1">
    <citation type="submission" date="2021-11" db="EMBL/GenBank/DDBJ databases">
        <title>Genome sequence.</title>
        <authorList>
            <person name="Sun Q."/>
        </authorList>
    </citation>
    <scope>NUCLEOTIDE SEQUENCE</scope>
    <source>
        <strain evidence="2">JC732</strain>
    </source>
</reference>
<keyword evidence="3" id="KW-1185">Reference proteome</keyword>
<evidence type="ECO:0000313" key="3">
    <source>
        <dbReference type="Proteomes" id="UP001139103"/>
    </source>
</evidence>
<name>A0A9X1SIK9_9BACT</name>
<organism evidence="2 3">
    <name type="scientific">Blastopirellula sediminis</name>
    <dbReference type="NCBI Taxonomy" id="2894196"/>
    <lineage>
        <taxon>Bacteria</taxon>
        <taxon>Pseudomonadati</taxon>
        <taxon>Planctomycetota</taxon>
        <taxon>Planctomycetia</taxon>
        <taxon>Pirellulales</taxon>
        <taxon>Pirellulaceae</taxon>
        <taxon>Blastopirellula</taxon>
    </lineage>
</organism>
<dbReference type="Pfam" id="PF26300">
    <property type="entry name" value="PEPCK_PPi_lobe_2"/>
    <property type="match status" value="1"/>
</dbReference>
<dbReference type="InterPro" id="IPR058710">
    <property type="entry name" value="PEPCK_lobe_2"/>
</dbReference>
<proteinExistence type="predicted"/>
<dbReference type="EMBL" id="JAJKFT010000010">
    <property type="protein sequence ID" value="MCC9631377.1"/>
    <property type="molecule type" value="Genomic_DNA"/>
</dbReference>
<dbReference type="Proteomes" id="UP001139103">
    <property type="component" value="Unassembled WGS sequence"/>
</dbReference>